<keyword evidence="1" id="KW-1133">Transmembrane helix</keyword>
<keyword evidence="3" id="KW-1185">Reference proteome</keyword>
<accession>A0A7W4YNQ9</accession>
<evidence type="ECO:0000256" key="1">
    <source>
        <dbReference type="SAM" id="Phobius"/>
    </source>
</evidence>
<dbReference type="AlphaFoldDB" id="A0A7W4YNQ9"/>
<organism evidence="2 3">
    <name type="scientific">Microbacterium endophyticum</name>
    <dbReference type="NCBI Taxonomy" id="1526412"/>
    <lineage>
        <taxon>Bacteria</taxon>
        <taxon>Bacillati</taxon>
        <taxon>Actinomycetota</taxon>
        <taxon>Actinomycetes</taxon>
        <taxon>Micrococcales</taxon>
        <taxon>Microbacteriaceae</taxon>
        <taxon>Microbacterium</taxon>
    </lineage>
</organism>
<comment type="caution">
    <text evidence="2">The sequence shown here is derived from an EMBL/GenBank/DDBJ whole genome shotgun (WGS) entry which is preliminary data.</text>
</comment>
<keyword evidence="1" id="KW-0812">Transmembrane</keyword>
<feature type="transmembrane region" description="Helical" evidence="1">
    <location>
        <begin position="23"/>
        <end position="49"/>
    </location>
</feature>
<evidence type="ECO:0000313" key="2">
    <source>
        <dbReference type="EMBL" id="MBB2976432.1"/>
    </source>
</evidence>
<protein>
    <submittedName>
        <fullName evidence="2">Uncharacterized protein</fullName>
    </submittedName>
</protein>
<reference evidence="2 3" key="1">
    <citation type="submission" date="2020-08" db="EMBL/GenBank/DDBJ databases">
        <title>Sequencing the genomes of 1000 actinobacteria strains.</title>
        <authorList>
            <person name="Klenk H.-P."/>
        </authorList>
    </citation>
    <scope>NUCLEOTIDE SEQUENCE [LARGE SCALE GENOMIC DNA]</scope>
    <source>
        <strain evidence="2 3">DSM 27099</strain>
    </source>
</reference>
<gene>
    <name evidence="2" type="ORF">FHX49_002007</name>
</gene>
<keyword evidence="1" id="KW-0472">Membrane</keyword>
<dbReference type="EMBL" id="JACHWQ010000006">
    <property type="protein sequence ID" value="MBB2976432.1"/>
    <property type="molecule type" value="Genomic_DNA"/>
</dbReference>
<name>A0A7W4YNQ9_9MICO</name>
<evidence type="ECO:0000313" key="3">
    <source>
        <dbReference type="Proteomes" id="UP000529310"/>
    </source>
</evidence>
<dbReference type="Proteomes" id="UP000529310">
    <property type="component" value="Unassembled WGS sequence"/>
</dbReference>
<proteinExistence type="predicted"/>
<dbReference type="RefSeq" id="WP_165140392.1">
    <property type="nucleotide sequence ID" value="NZ_CP049255.1"/>
</dbReference>
<sequence>MDTTETVAAPAEQSTKRRRTRTAIIGGIGAVALAAGAVGVGLVGSGAWFSSSKDLAGNTITAGSLVIGDFGPGGGGTVQATAVQPMTATQAVDADNLYEASVVDIDITNDGDIAFDWETTLANATIEASDGVTVLDLANVSVAWDTDGAGNWTTSSLSDFITNESFSGTDVAPGETQPASFRVYFDSAAGNDYQGAIVTFDVNATATQTIEVP</sequence>